<reference evidence="2" key="1">
    <citation type="submission" date="2011-06" db="EMBL/GenBank/DDBJ databases">
        <title>The complete genome of chromosome of Runella slithyformis DSM 19594.</title>
        <authorList>
            <consortium name="US DOE Joint Genome Institute (JGI-PGF)"/>
            <person name="Lucas S."/>
            <person name="Han J."/>
            <person name="Lapidus A."/>
            <person name="Bruce D."/>
            <person name="Goodwin L."/>
            <person name="Pitluck S."/>
            <person name="Peters L."/>
            <person name="Kyrpides N."/>
            <person name="Mavromatis K."/>
            <person name="Ivanova N."/>
            <person name="Ovchinnikova G."/>
            <person name="Zhang X."/>
            <person name="Misra M."/>
            <person name="Detter J.C."/>
            <person name="Tapia R."/>
            <person name="Han C."/>
            <person name="Land M."/>
            <person name="Hauser L."/>
            <person name="Markowitz V."/>
            <person name="Cheng J.-F."/>
            <person name="Hugenholtz P."/>
            <person name="Woyke T."/>
            <person name="Wu D."/>
            <person name="Tindall B."/>
            <person name="Faehrich R."/>
            <person name="Brambilla E."/>
            <person name="Klenk H.-P."/>
            <person name="Eisen J.A."/>
        </authorList>
    </citation>
    <scope>NUCLEOTIDE SEQUENCE [LARGE SCALE GENOMIC DNA]</scope>
    <source>
        <strain evidence="2">ATCC 29530 / DSM 19594 / LMG 11500 / NCIMB 11436 / LSU 4</strain>
    </source>
</reference>
<accession>A0A7U3ZMU5</accession>
<gene>
    <name evidence="1" type="ordered locus">Runsl_3763</name>
</gene>
<dbReference type="EMBL" id="CP002859">
    <property type="protein sequence ID" value="AEI50121.1"/>
    <property type="molecule type" value="Genomic_DNA"/>
</dbReference>
<dbReference type="Proteomes" id="UP000000493">
    <property type="component" value="Chromosome"/>
</dbReference>
<dbReference type="RefSeq" id="WP_013929424.1">
    <property type="nucleotide sequence ID" value="NC_015703.1"/>
</dbReference>
<evidence type="ECO:0000313" key="2">
    <source>
        <dbReference type="Proteomes" id="UP000000493"/>
    </source>
</evidence>
<evidence type="ECO:0000313" key="1">
    <source>
        <dbReference type="EMBL" id="AEI50121.1"/>
    </source>
</evidence>
<dbReference type="AlphaFoldDB" id="A0A7U3ZMU5"/>
<organism evidence="1 2">
    <name type="scientific">Runella slithyformis (strain ATCC 29530 / DSM 19594 / LMG 11500 / NCIMB 11436 / LSU 4)</name>
    <dbReference type="NCBI Taxonomy" id="761193"/>
    <lineage>
        <taxon>Bacteria</taxon>
        <taxon>Pseudomonadati</taxon>
        <taxon>Bacteroidota</taxon>
        <taxon>Cytophagia</taxon>
        <taxon>Cytophagales</taxon>
        <taxon>Spirosomataceae</taxon>
        <taxon>Runella</taxon>
    </lineage>
</organism>
<keyword evidence="2" id="KW-1185">Reference proteome</keyword>
<dbReference type="KEGG" id="rsi:Runsl_3763"/>
<proteinExistence type="predicted"/>
<sequence length="83" mass="9454">MKYFIITLIYELKDVAEYPLFKNYIVNTIDKIPLAELFQSSKYQIEGYRVVGVLSPLAISKTTAESLKTLRKDTICGELCTIS</sequence>
<reference evidence="1 2" key="2">
    <citation type="journal article" date="2012" name="Stand. Genomic Sci.">
        <title>Complete genome sequence of the aquatic bacterium Runella slithyformis type strain (LSU 4(T)).</title>
        <authorList>
            <person name="Copeland A."/>
            <person name="Zhang X."/>
            <person name="Misra M."/>
            <person name="Lapidus A."/>
            <person name="Nolan M."/>
            <person name="Lucas S."/>
            <person name="Deshpande S."/>
            <person name="Cheng J.F."/>
            <person name="Tapia R."/>
            <person name="Goodwin L.A."/>
            <person name="Pitluck S."/>
            <person name="Liolios K."/>
            <person name="Pagani I."/>
            <person name="Ivanova N."/>
            <person name="Mikhailova N."/>
            <person name="Pati A."/>
            <person name="Chen A."/>
            <person name="Palaniappan K."/>
            <person name="Land M."/>
            <person name="Hauser L."/>
            <person name="Pan C."/>
            <person name="Jeffries C.D."/>
            <person name="Detter J.C."/>
            <person name="Brambilla E.M."/>
            <person name="Rohde M."/>
            <person name="Djao O.D."/>
            <person name="Goker M."/>
            <person name="Sikorski J."/>
            <person name="Tindall B.J."/>
            <person name="Woyke T."/>
            <person name="Bristow J."/>
            <person name="Eisen J.A."/>
            <person name="Markowitz V."/>
            <person name="Hugenholtz P."/>
            <person name="Kyrpides N.C."/>
            <person name="Klenk H.P."/>
            <person name="Mavromatis K."/>
        </authorList>
    </citation>
    <scope>NUCLEOTIDE SEQUENCE [LARGE SCALE GENOMIC DNA]</scope>
    <source>
        <strain evidence="2">ATCC 29530 / DSM 19594 / LMG 11500 / NCIMB 11436 / LSU 4</strain>
    </source>
</reference>
<protein>
    <submittedName>
        <fullName evidence="1">Uncharacterized protein</fullName>
    </submittedName>
</protein>
<name>A0A7U3ZMU5_RUNSL</name>